<organism evidence="1 2">
    <name type="scientific">Dreissena polymorpha</name>
    <name type="common">Zebra mussel</name>
    <name type="synonym">Mytilus polymorpha</name>
    <dbReference type="NCBI Taxonomy" id="45954"/>
    <lineage>
        <taxon>Eukaryota</taxon>
        <taxon>Metazoa</taxon>
        <taxon>Spiralia</taxon>
        <taxon>Lophotrochozoa</taxon>
        <taxon>Mollusca</taxon>
        <taxon>Bivalvia</taxon>
        <taxon>Autobranchia</taxon>
        <taxon>Heteroconchia</taxon>
        <taxon>Euheterodonta</taxon>
        <taxon>Imparidentia</taxon>
        <taxon>Neoheterodontei</taxon>
        <taxon>Myida</taxon>
        <taxon>Dreissenoidea</taxon>
        <taxon>Dreissenidae</taxon>
        <taxon>Dreissena</taxon>
    </lineage>
</organism>
<reference evidence="1" key="1">
    <citation type="journal article" date="2019" name="bioRxiv">
        <title>The Genome of the Zebra Mussel, Dreissena polymorpha: A Resource for Invasive Species Research.</title>
        <authorList>
            <person name="McCartney M.A."/>
            <person name="Auch B."/>
            <person name="Kono T."/>
            <person name="Mallez S."/>
            <person name="Zhang Y."/>
            <person name="Obille A."/>
            <person name="Becker A."/>
            <person name="Abrahante J.E."/>
            <person name="Garbe J."/>
            <person name="Badalamenti J.P."/>
            <person name="Herman A."/>
            <person name="Mangelson H."/>
            <person name="Liachko I."/>
            <person name="Sullivan S."/>
            <person name="Sone E.D."/>
            <person name="Koren S."/>
            <person name="Silverstein K.A.T."/>
            <person name="Beckman K.B."/>
            <person name="Gohl D.M."/>
        </authorList>
    </citation>
    <scope>NUCLEOTIDE SEQUENCE</scope>
    <source>
        <strain evidence="1">Duluth1</strain>
        <tissue evidence="1">Whole animal</tissue>
    </source>
</reference>
<evidence type="ECO:0000313" key="1">
    <source>
        <dbReference type="EMBL" id="KAH3740914.1"/>
    </source>
</evidence>
<dbReference type="InterPro" id="IPR016187">
    <property type="entry name" value="CTDL_fold"/>
</dbReference>
<comment type="caution">
    <text evidence="1">The sequence shown here is derived from an EMBL/GenBank/DDBJ whole genome shotgun (WGS) entry which is preliminary data.</text>
</comment>
<dbReference type="SUPFAM" id="SSF56436">
    <property type="entry name" value="C-type lectin-like"/>
    <property type="match status" value="1"/>
</dbReference>
<protein>
    <recommendedName>
        <fullName evidence="3">C-type lectin domain-containing protein</fullName>
    </recommendedName>
</protein>
<gene>
    <name evidence="1" type="ORF">DPMN_047631</name>
</gene>
<keyword evidence="2" id="KW-1185">Reference proteome</keyword>
<dbReference type="InterPro" id="IPR016186">
    <property type="entry name" value="C-type_lectin-like/link_sf"/>
</dbReference>
<proteinExistence type="predicted"/>
<evidence type="ECO:0000313" key="2">
    <source>
        <dbReference type="Proteomes" id="UP000828390"/>
    </source>
</evidence>
<name>A0A9D4DA44_DREPO</name>
<dbReference type="EMBL" id="JAIWYP010000011">
    <property type="protein sequence ID" value="KAH3740914.1"/>
    <property type="molecule type" value="Genomic_DNA"/>
</dbReference>
<reference evidence="1" key="2">
    <citation type="submission" date="2020-11" db="EMBL/GenBank/DDBJ databases">
        <authorList>
            <person name="McCartney M.A."/>
            <person name="Auch B."/>
            <person name="Kono T."/>
            <person name="Mallez S."/>
            <person name="Becker A."/>
            <person name="Gohl D.M."/>
            <person name="Silverstein K.A.T."/>
            <person name="Koren S."/>
            <person name="Bechman K.B."/>
            <person name="Herman A."/>
            <person name="Abrahante J.E."/>
            <person name="Garbe J."/>
        </authorList>
    </citation>
    <scope>NUCLEOTIDE SEQUENCE</scope>
    <source>
        <strain evidence="1">Duluth1</strain>
        <tissue evidence="1">Whole animal</tissue>
    </source>
</reference>
<dbReference type="Proteomes" id="UP000828390">
    <property type="component" value="Unassembled WGS sequence"/>
</dbReference>
<dbReference type="Gene3D" id="3.10.100.10">
    <property type="entry name" value="Mannose-Binding Protein A, subunit A"/>
    <property type="match status" value="1"/>
</dbReference>
<evidence type="ECO:0008006" key="3">
    <source>
        <dbReference type="Google" id="ProtNLM"/>
    </source>
</evidence>
<sequence>MLRHEHELLKIAAYLTASDKLGIRYWVRATDEGSEGYWTWVDGVEIPPSSYAGYFWQDEPNDAGWSDGIHKNSAATNYN</sequence>
<dbReference type="AlphaFoldDB" id="A0A9D4DA44"/>
<accession>A0A9D4DA44</accession>